<sequence>MMRMTQAEAERYKELEGADMTNVKLVGQRKHVTKPRKKNDVLDAESQYILKGLDTEKIAQIVGKSEAAVRSALRVINNGTAETVFMGQYVVQRPREK</sequence>
<reference evidence="1" key="1">
    <citation type="submission" date="2020-02" db="EMBL/GenBank/DDBJ databases">
        <authorList>
            <person name="Fontana A."/>
            <person name="Patrone V."/>
            <person name="Morelli L."/>
        </authorList>
    </citation>
    <scope>NUCLEOTIDE SEQUENCE</scope>
    <source>
        <strain evidence="1">CCUG 30943</strain>
    </source>
</reference>
<dbReference type="EMBL" id="JAAOCX010000001">
    <property type="protein sequence ID" value="MBJ7631671.1"/>
    <property type="molecule type" value="Genomic_DNA"/>
</dbReference>
<dbReference type="AlphaFoldDB" id="A0AAE2S679"/>
<dbReference type="RefSeq" id="WP_135411128.1">
    <property type="nucleotide sequence ID" value="NZ_JAAOCX010000001.1"/>
</dbReference>
<comment type="caution">
    <text evidence="1">The sequence shown here is derived from an EMBL/GenBank/DDBJ whole genome shotgun (WGS) entry which is preliminary data.</text>
</comment>
<evidence type="ECO:0000313" key="1">
    <source>
        <dbReference type="EMBL" id="MBJ7631671.1"/>
    </source>
</evidence>
<name>A0AAE2S679_WEICO</name>
<dbReference type="Proteomes" id="UP000808038">
    <property type="component" value="Unassembled WGS sequence"/>
</dbReference>
<protein>
    <submittedName>
        <fullName evidence="1">Uncharacterized protein</fullName>
    </submittedName>
</protein>
<accession>A0AAE2S679</accession>
<evidence type="ECO:0000313" key="2">
    <source>
        <dbReference type="Proteomes" id="UP000808038"/>
    </source>
</evidence>
<organism evidence="1 2">
    <name type="scientific">Weissella confusa</name>
    <name type="common">Lactobacillus confusus</name>
    <dbReference type="NCBI Taxonomy" id="1583"/>
    <lineage>
        <taxon>Bacteria</taxon>
        <taxon>Bacillati</taxon>
        <taxon>Bacillota</taxon>
        <taxon>Bacilli</taxon>
        <taxon>Lactobacillales</taxon>
        <taxon>Lactobacillaceae</taxon>
        <taxon>Weissella</taxon>
    </lineage>
</organism>
<gene>
    <name evidence="1" type="ORF">HAU43_00885</name>
</gene>
<reference evidence="1" key="2">
    <citation type="journal article" date="2021" name="Int. J. Food Microbiol.">
        <title>Safety demonstration of a microbial species for use in the food chain: Weissella confusa.</title>
        <authorList>
            <person name="Bourdichon F."/>
            <person name="Patrone V."/>
            <person name="Fontana A."/>
            <person name="Milani G."/>
            <person name="Morelli L."/>
        </authorList>
    </citation>
    <scope>NUCLEOTIDE SEQUENCE</scope>
    <source>
        <strain evidence="1">CCUG 30943</strain>
    </source>
</reference>
<proteinExistence type="predicted"/>